<reference evidence="2 3" key="1">
    <citation type="submission" date="2020-04" db="EMBL/GenBank/DDBJ databases">
        <authorList>
            <person name="De Canck E."/>
        </authorList>
    </citation>
    <scope>NUCLEOTIDE SEQUENCE [LARGE SCALE GENOMIC DNA]</scope>
    <source>
        <strain evidence="2 3">LMG 29660</strain>
    </source>
</reference>
<feature type="compositionally biased region" description="Basic and acidic residues" evidence="1">
    <location>
        <begin position="11"/>
        <end position="24"/>
    </location>
</feature>
<feature type="region of interest" description="Disordered" evidence="1">
    <location>
        <begin position="1"/>
        <end position="24"/>
    </location>
</feature>
<dbReference type="InterPro" id="IPR029058">
    <property type="entry name" value="AB_hydrolase_fold"/>
</dbReference>
<evidence type="ECO:0000313" key="3">
    <source>
        <dbReference type="Proteomes" id="UP000494135"/>
    </source>
</evidence>
<dbReference type="PANTHER" id="PTHR47751">
    <property type="entry name" value="SUPERFAMILY HYDROLASE, PUTATIVE (AFU_ORTHOLOGUE AFUA_2G16580)-RELATED"/>
    <property type="match status" value="1"/>
</dbReference>
<dbReference type="Proteomes" id="UP000494135">
    <property type="component" value="Unassembled WGS sequence"/>
</dbReference>
<proteinExistence type="predicted"/>
<organism evidence="2 3">
    <name type="scientific">Burkholderia puraquae</name>
    <dbReference type="NCBI Taxonomy" id="1904757"/>
    <lineage>
        <taxon>Bacteria</taxon>
        <taxon>Pseudomonadati</taxon>
        <taxon>Pseudomonadota</taxon>
        <taxon>Betaproteobacteria</taxon>
        <taxon>Burkholderiales</taxon>
        <taxon>Burkholderiaceae</taxon>
        <taxon>Burkholderia</taxon>
        <taxon>Burkholderia cepacia complex</taxon>
    </lineage>
</organism>
<evidence type="ECO:0000256" key="1">
    <source>
        <dbReference type="SAM" id="MobiDB-lite"/>
    </source>
</evidence>
<dbReference type="PANTHER" id="PTHR47751:SF1">
    <property type="entry name" value="SUPERFAMILY HYDROLASE, PUTATIVE (AFU_ORTHOLOGUE AFUA_2G16580)-RELATED"/>
    <property type="match status" value="1"/>
</dbReference>
<name>A0A6J5D0B4_9BURK</name>
<dbReference type="EMBL" id="CADIKG010000001">
    <property type="protein sequence ID" value="CAB3746106.1"/>
    <property type="molecule type" value="Genomic_DNA"/>
</dbReference>
<sequence length="119" mass="12962">MDAAYPGGSGDEPRGTDKPQFRTEDIHDAADFITRYPGVDVTRLGLLGICGGRGYSLNAAKSDKRFKAVATLSMLNSGRIRRNGFADPQLNTIQQRLKEALDACAQEDFAPKALEFLGR</sequence>
<evidence type="ECO:0000313" key="2">
    <source>
        <dbReference type="EMBL" id="CAB3746106.1"/>
    </source>
</evidence>
<dbReference type="AlphaFoldDB" id="A0A6J5D0B4"/>
<dbReference type="InterPro" id="IPR051411">
    <property type="entry name" value="Polyketide_trans_af380"/>
</dbReference>
<dbReference type="Gene3D" id="3.40.50.1820">
    <property type="entry name" value="alpha/beta hydrolase"/>
    <property type="match status" value="1"/>
</dbReference>
<accession>A0A6J5D0B4</accession>
<gene>
    <name evidence="2" type="ORF">LMG29660_00108</name>
</gene>
<dbReference type="SUPFAM" id="SSF53474">
    <property type="entry name" value="alpha/beta-Hydrolases"/>
    <property type="match status" value="1"/>
</dbReference>
<protein>
    <submittedName>
        <fullName evidence="2">Uncharacterized protein</fullName>
    </submittedName>
</protein>